<organism evidence="6 7">
    <name type="scientific">Paenibacillus dendritiformis C454</name>
    <dbReference type="NCBI Taxonomy" id="1131935"/>
    <lineage>
        <taxon>Bacteria</taxon>
        <taxon>Bacillati</taxon>
        <taxon>Bacillota</taxon>
        <taxon>Bacilli</taxon>
        <taxon>Bacillales</taxon>
        <taxon>Paenibacillaceae</taxon>
        <taxon>Paenibacillus</taxon>
    </lineage>
</organism>
<evidence type="ECO:0000256" key="1">
    <source>
        <dbReference type="ARBA" id="ARBA00022475"/>
    </source>
</evidence>
<name>H3SIS2_9BACL</name>
<proteinExistence type="predicted"/>
<keyword evidence="1" id="KW-1003">Cell membrane</keyword>
<dbReference type="PANTHER" id="PTHR43649:SF33">
    <property type="entry name" value="POLYGALACTURONAN_RHAMNOGALACTURONAN-BINDING PROTEIN YTCQ"/>
    <property type="match status" value="1"/>
</dbReference>
<reference evidence="6 7" key="1">
    <citation type="journal article" date="2012" name="J. Bacteriol.">
        <title>Genome Sequence of the Pattern-Forming Social Bacterium Paenibacillus dendritiformis C454 Chiral Morphotype.</title>
        <authorList>
            <person name="Sirota-Madi A."/>
            <person name="Olender T."/>
            <person name="Helman Y."/>
            <person name="Brainis I."/>
            <person name="Finkelshtein A."/>
            <person name="Roth D."/>
            <person name="Hagai E."/>
            <person name="Leshkowitz D."/>
            <person name="Brodsky L."/>
            <person name="Galatenko V."/>
            <person name="Nikolaev V."/>
            <person name="Gutnick D.L."/>
            <person name="Lancet D."/>
            <person name="Ben-Jacob E."/>
        </authorList>
    </citation>
    <scope>NUCLEOTIDE SEQUENCE [LARGE SCALE GENOMIC DNA]</scope>
    <source>
        <strain evidence="6 7">C454</strain>
    </source>
</reference>
<accession>H3SIS2</accession>
<evidence type="ECO:0000256" key="3">
    <source>
        <dbReference type="ARBA" id="ARBA00023136"/>
    </source>
</evidence>
<dbReference type="Pfam" id="PF01547">
    <property type="entry name" value="SBP_bac_1"/>
    <property type="match status" value="1"/>
</dbReference>
<dbReference type="PANTHER" id="PTHR43649">
    <property type="entry name" value="ARABINOSE-BINDING PROTEIN-RELATED"/>
    <property type="match status" value="1"/>
</dbReference>
<dbReference type="InterPro" id="IPR050490">
    <property type="entry name" value="Bact_solute-bd_prot1"/>
</dbReference>
<keyword evidence="2" id="KW-0732">Signal</keyword>
<dbReference type="SUPFAM" id="SSF53850">
    <property type="entry name" value="Periplasmic binding protein-like II"/>
    <property type="match status" value="1"/>
</dbReference>
<protein>
    <submittedName>
        <fullName evidence="6">Extracellular solute-binding protein</fullName>
    </submittedName>
</protein>
<evidence type="ECO:0000256" key="2">
    <source>
        <dbReference type="ARBA" id="ARBA00022729"/>
    </source>
</evidence>
<dbReference type="InterPro" id="IPR006059">
    <property type="entry name" value="SBP"/>
</dbReference>
<dbReference type="EMBL" id="AHKH01000049">
    <property type="protein sequence ID" value="EHQ61026.1"/>
    <property type="molecule type" value="Genomic_DNA"/>
</dbReference>
<dbReference type="AlphaFoldDB" id="H3SIS2"/>
<dbReference type="Gene3D" id="3.40.190.10">
    <property type="entry name" value="Periplasmic binding protein-like II"/>
    <property type="match status" value="1"/>
</dbReference>
<evidence type="ECO:0000256" key="4">
    <source>
        <dbReference type="ARBA" id="ARBA00023139"/>
    </source>
</evidence>
<keyword evidence="5" id="KW-0449">Lipoprotein</keyword>
<evidence type="ECO:0000256" key="5">
    <source>
        <dbReference type="ARBA" id="ARBA00023288"/>
    </source>
</evidence>
<dbReference type="STRING" id="1131935.PDENDC454_17228"/>
<evidence type="ECO:0000313" key="6">
    <source>
        <dbReference type="EMBL" id="EHQ61026.1"/>
    </source>
</evidence>
<dbReference type="PATRIC" id="fig|1131935.3.peg.3584"/>
<dbReference type="Proteomes" id="UP000003900">
    <property type="component" value="Unassembled WGS sequence"/>
</dbReference>
<keyword evidence="3" id="KW-0472">Membrane</keyword>
<gene>
    <name evidence="6" type="ORF">PDENDC454_17228</name>
</gene>
<evidence type="ECO:0000313" key="7">
    <source>
        <dbReference type="Proteomes" id="UP000003900"/>
    </source>
</evidence>
<comment type="caution">
    <text evidence="6">The sequence shown here is derived from an EMBL/GenBank/DDBJ whole genome shotgun (WGS) entry which is preliminary data.</text>
</comment>
<sequence>MRLVRIDRMENGEERDRMKKSAVLSLIMAITMTLAACAGKQADEAKQEGQQGQNGKKIVVLSVSQAEPVYSQAEKMYEAKHPDVDIQIKEYSQGEGSNPEGDLEKYVKTTNTELLSGKGADLIALDVSGLQVGKYIDKQALVNLSDLMKEDPSFDSGSYEMNILDGAKMKGGLYSLPLRFFLDGLMGDAKAIQQSGVKFDDSTWTWGEFTAVGKRLAAAGGHTYSLGNTPPEQMLNILFVDNYTRVVNEEERPASFDANAFVGLMEQVKTMYADKVVTDAEVGAGDSFFAPSLILSPEDYFEGPGLFYEQGRIYRKPLAAGQQAGGTFLMHKVLGINRNSKVQAEAWDFMKFLLSEEVQTMPGLQGFSVNKKVNEKTFKDLADKGAIELPTGSSIPIQKTDIDMIKQMLADAATPQKNESKIQAIIEEEAKAYYSGQKSAQAVAELVANRVTTYLNE</sequence>
<keyword evidence="4" id="KW-0564">Palmitate</keyword>
<keyword evidence="7" id="KW-1185">Reference proteome</keyword>